<evidence type="ECO:0000313" key="1">
    <source>
        <dbReference type="EMBL" id="GIE71592.1"/>
    </source>
</evidence>
<sequence length="64" mass="6416">MAHSLLARDGFASHGELRMDGAEIGGSIRLTGAVLDNPGKWAVYAPGLRVGAVLDLSGGVLAAG</sequence>
<reference evidence="1 2" key="1">
    <citation type="submission" date="2021-01" db="EMBL/GenBank/DDBJ databases">
        <title>Whole genome shotgun sequence of Actinoplanes palleronii NBRC 14916.</title>
        <authorList>
            <person name="Komaki H."/>
            <person name="Tamura T."/>
        </authorList>
    </citation>
    <scope>NUCLEOTIDE SEQUENCE [LARGE SCALE GENOMIC DNA]</scope>
    <source>
        <strain evidence="1 2">NBRC 14916</strain>
    </source>
</reference>
<evidence type="ECO:0000313" key="2">
    <source>
        <dbReference type="Proteomes" id="UP000624709"/>
    </source>
</evidence>
<dbReference type="EMBL" id="BOMS01000130">
    <property type="protein sequence ID" value="GIE71592.1"/>
    <property type="molecule type" value="Genomic_DNA"/>
</dbReference>
<proteinExistence type="predicted"/>
<keyword evidence="2" id="KW-1185">Reference proteome</keyword>
<dbReference type="RefSeq" id="WP_203829413.1">
    <property type="nucleotide sequence ID" value="NZ_BAAATY010000042.1"/>
</dbReference>
<comment type="caution">
    <text evidence="1">The sequence shown here is derived from an EMBL/GenBank/DDBJ whole genome shotgun (WGS) entry which is preliminary data.</text>
</comment>
<gene>
    <name evidence="1" type="ORF">Apa02nite_077000</name>
</gene>
<organism evidence="1 2">
    <name type="scientific">Actinoplanes palleronii</name>
    <dbReference type="NCBI Taxonomy" id="113570"/>
    <lineage>
        <taxon>Bacteria</taxon>
        <taxon>Bacillati</taxon>
        <taxon>Actinomycetota</taxon>
        <taxon>Actinomycetes</taxon>
        <taxon>Micromonosporales</taxon>
        <taxon>Micromonosporaceae</taxon>
        <taxon>Actinoplanes</taxon>
    </lineage>
</organism>
<name>A0ABQ4BLT3_9ACTN</name>
<evidence type="ECO:0008006" key="3">
    <source>
        <dbReference type="Google" id="ProtNLM"/>
    </source>
</evidence>
<accession>A0ABQ4BLT3</accession>
<protein>
    <recommendedName>
        <fullName evidence="3">Flagellum-specific ATP synthase FliI</fullName>
    </recommendedName>
</protein>
<dbReference type="Proteomes" id="UP000624709">
    <property type="component" value="Unassembled WGS sequence"/>
</dbReference>